<dbReference type="InterPro" id="IPR036397">
    <property type="entry name" value="RNaseH_sf"/>
</dbReference>
<dbReference type="InterPro" id="IPR012337">
    <property type="entry name" value="RNaseH-like_sf"/>
</dbReference>
<evidence type="ECO:0000256" key="1">
    <source>
        <dbReference type="ARBA" id="ARBA00002180"/>
    </source>
</evidence>
<dbReference type="Pfam" id="PF13976">
    <property type="entry name" value="gag_pre-integrs"/>
    <property type="match status" value="1"/>
</dbReference>
<evidence type="ECO:0000256" key="13">
    <source>
        <dbReference type="ARBA" id="ARBA00022932"/>
    </source>
</evidence>
<keyword evidence="13" id="KW-0239">DNA-directed DNA polymerase</keyword>
<keyword evidence="8" id="KW-0378">Hydrolase</keyword>
<proteinExistence type="predicted"/>
<feature type="region of interest" description="Disordered" evidence="18">
    <location>
        <begin position="532"/>
        <end position="572"/>
    </location>
</feature>
<evidence type="ECO:0000313" key="21">
    <source>
        <dbReference type="Proteomes" id="UP001151760"/>
    </source>
</evidence>
<gene>
    <name evidence="20" type="ORF">Tco_1056864</name>
</gene>
<feature type="compositionally biased region" description="Polar residues" evidence="18">
    <location>
        <begin position="602"/>
        <end position="641"/>
    </location>
</feature>
<keyword evidence="17" id="KW-0175">Coiled coil</keyword>
<dbReference type="EMBL" id="BQNB010019175">
    <property type="protein sequence ID" value="GJT82522.1"/>
    <property type="molecule type" value="Genomic_DNA"/>
</dbReference>
<keyword evidence="6" id="KW-0547">Nucleotide-binding</keyword>
<keyword evidence="7" id="KW-0255">Endonuclease</keyword>
<keyword evidence="14" id="KW-0917">Virion maturation</keyword>
<dbReference type="InterPro" id="IPR001584">
    <property type="entry name" value="Integrase_cat-core"/>
</dbReference>
<reference evidence="20" key="1">
    <citation type="journal article" date="2022" name="Int. J. Mol. Sci.">
        <title>Draft Genome of Tanacetum Coccineum: Genomic Comparison of Closely Related Tanacetum-Family Plants.</title>
        <authorList>
            <person name="Yamashiro T."/>
            <person name="Shiraishi A."/>
            <person name="Nakayama K."/>
            <person name="Satake H."/>
        </authorList>
    </citation>
    <scope>NUCLEOTIDE SEQUENCE</scope>
</reference>
<dbReference type="InterPro" id="IPR025724">
    <property type="entry name" value="GAG-pre-integrase_dom"/>
</dbReference>
<keyword evidence="15" id="KW-0233">DNA recombination</keyword>
<keyword evidence="3" id="KW-0645">Protease</keyword>
<feature type="region of interest" description="Disordered" evidence="18">
    <location>
        <begin position="602"/>
        <end position="644"/>
    </location>
</feature>
<evidence type="ECO:0000256" key="3">
    <source>
        <dbReference type="ARBA" id="ARBA00022670"/>
    </source>
</evidence>
<dbReference type="InterPro" id="IPR057670">
    <property type="entry name" value="SH3_retrovirus"/>
</dbReference>
<evidence type="ECO:0000256" key="15">
    <source>
        <dbReference type="ARBA" id="ARBA00023172"/>
    </source>
</evidence>
<keyword evidence="13" id="KW-0548">Nucleotidyltransferase</keyword>
<dbReference type="Pfam" id="PF25597">
    <property type="entry name" value="SH3_retrovirus"/>
    <property type="match status" value="1"/>
</dbReference>
<evidence type="ECO:0000256" key="12">
    <source>
        <dbReference type="ARBA" id="ARBA00022918"/>
    </source>
</evidence>
<dbReference type="Gene3D" id="3.30.420.10">
    <property type="entry name" value="Ribonuclease H-like superfamily/Ribonuclease H"/>
    <property type="match status" value="1"/>
</dbReference>
<keyword evidence="2" id="KW-1188">Viral release from host cell</keyword>
<evidence type="ECO:0000256" key="4">
    <source>
        <dbReference type="ARBA" id="ARBA00022722"/>
    </source>
</evidence>
<feature type="compositionally biased region" description="Polar residues" evidence="18">
    <location>
        <begin position="1279"/>
        <end position="1291"/>
    </location>
</feature>
<feature type="compositionally biased region" description="Polar residues" evidence="18">
    <location>
        <begin position="553"/>
        <end position="572"/>
    </location>
</feature>
<keyword evidence="13" id="KW-0808">Transferase</keyword>
<evidence type="ECO:0000256" key="8">
    <source>
        <dbReference type="ARBA" id="ARBA00022801"/>
    </source>
</evidence>
<feature type="compositionally biased region" description="Polar residues" evidence="18">
    <location>
        <begin position="1252"/>
        <end position="1261"/>
    </location>
</feature>
<comment type="caution">
    <text evidence="20">The sequence shown here is derived from an EMBL/GenBank/DDBJ whole genome shotgun (WGS) entry which is preliminary data.</text>
</comment>
<evidence type="ECO:0000256" key="16">
    <source>
        <dbReference type="ARBA" id="ARBA00023268"/>
    </source>
</evidence>
<dbReference type="PROSITE" id="PS50994">
    <property type="entry name" value="INTEGRASE"/>
    <property type="match status" value="1"/>
</dbReference>
<dbReference type="InterPro" id="IPR039537">
    <property type="entry name" value="Retrotran_Ty1/copia-like"/>
</dbReference>
<dbReference type="PANTHER" id="PTHR42648">
    <property type="entry name" value="TRANSPOSASE, PUTATIVE-RELATED"/>
    <property type="match status" value="1"/>
</dbReference>
<feature type="compositionally biased region" description="Polar residues" evidence="18">
    <location>
        <begin position="1312"/>
        <end position="1348"/>
    </location>
</feature>
<organism evidence="20 21">
    <name type="scientific">Tanacetum coccineum</name>
    <dbReference type="NCBI Taxonomy" id="301880"/>
    <lineage>
        <taxon>Eukaryota</taxon>
        <taxon>Viridiplantae</taxon>
        <taxon>Streptophyta</taxon>
        <taxon>Embryophyta</taxon>
        <taxon>Tracheophyta</taxon>
        <taxon>Spermatophyta</taxon>
        <taxon>Magnoliopsida</taxon>
        <taxon>eudicotyledons</taxon>
        <taxon>Gunneridae</taxon>
        <taxon>Pentapetalae</taxon>
        <taxon>asterids</taxon>
        <taxon>campanulids</taxon>
        <taxon>Asterales</taxon>
        <taxon>Asteraceae</taxon>
        <taxon>Asteroideae</taxon>
        <taxon>Anthemideae</taxon>
        <taxon>Anthemidinae</taxon>
        <taxon>Tanacetum</taxon>
    </lineage>
</organism>
<comment type="function">
    <text evidence="1">The aspartyl protease (PR) mediates the proteolytic cleavages of the Gag and Gag-Pol polyproteins after assembly of the VLP.</text>
</comment>
<evidence type="ECO:0000256" key="7">
    <source>
        <dbReference type="ARBA" id="ARBA00022759"/>
    </source>
</evidence>
<evidence type="ECO:0000256" key="6">
    <source>
        <dbReference type="ARBA" id="ARBA00022741"/>
    </source>
</evidence>
<keyword evidence="16" id="KW-0511">Multifunctional enzyme</keyword>
<keyword evidence="21" id="KW-1185">Reference proteome</keyword>
<evidence type="ECO:0000313" key="20">
    <source>
        <dbReference type="EMBL" id="GJT82522.1"/>
    </source>
</evidence>
<sequence>MLAETSIILGESNSIRDSCLVALQNKQTEFERYKAFNDRTVDYDKLERKLNETLGLLAQKDIDIKEGLKLKAYEISVVQEKHDELVKQSLLTKSHYEGLVKEKTKVITDLKLKEEKDIDKMISMENQLKFLNEIVYKRSQSIQTIHMLAPKCPTFNGRPTFANLMYLKKAQNEKPCLYEIPHDQSDPANRLIPDREEILTLEEESRSKLNKDLVKPYDYTKLNSLYEIFKPPTQEYLVQLAHANEIRKKMWRKSFVKTKPNIFKNIAFLPVSKSISKSRQTYNVMTNNINHLRELVDQAWVKHSKDHFRAPTAKDMEILIKTCLMPLALKTQNDSFAFVHELKKEMHADLKYVESLENEIDELESDKAEFSNMYDMLLQECVSNDVMCSYLHSLSDLDAHTELQCLYLHKVKECECLAQKLSKQTEFVSKEVYTELLRSFAKLEKHSISLELALQQCQEQMKNDTVCKEKASKVFLKEREQYFEIQDLKAQLQDKNIAISELKKLIEKCKGKSVETKFDKPYVVRQPNAQRIPKPSVLGKPAPFSDSLERKSFSQTKSVPKTNVSEGLSKPVTTQNLPQTATQAVRNTNVIKPGMYRIDSSTTKTRAPQLPQTYRNTNPRVSTSTGVAHRTNVSRPQPRSTQMKDKVVPNTSQVKFKKTEVEDYHRISSISNQTKSVTACNDSLNSRTSNVNAVCATCGKCVFNSNHDACVSKYLNDVNARTKKPKVVPISTRKPKSQANKSVATYRKKTVASESTITNSKSYYRMLYEKTSKAWKWWIEQQCPSGYKWVPKTKMKWVPKVRNESVQKKVSFAIDNASRITNIVKLILFFVDSGCTKHMMGNLSLLCIFVEKYLATVRFGNDKFALILGYGDLVQGNITINRVYYVEGLNRNLFSIGQFCDADLEVAFRKSTCFVRDLQGNDLLIGNRGSDLYTISLQETTSSTPICLMAKASPTQAWLWHRRLSHLNFDYINLLSKKDVVIGLPKLKYVKDQLCSSCEVSKAKRSSFKTKTVPSSKGRLNLLHMDLCGPMRVASINGKKYILVIVDDYSRYTWTLFLRSKDETPEVLKDFLTMIQRNLQAPVISVRTDRGTEFLNKTLNAFFKEEGIEHQTSTPRTPEQNGVVERRNRTLVEASRTMLSASKLPLFFWAEAIATACYTQNRSIIIPTHEKMAYHIINDRKPSIKHLHIFGCTCYLTRDGENLDKMKEKGDLCILVGYSTQSKGYRVYNKRTRLIVESIHLRFDEIKEMSETSVANDTSGLVPQRQKASDYDNSDPDPQLQNVSPSADTTVPSQQELDLLFGPLYDEFFNTGTSRVNKSSSPTDNSAPQDTHPSTNIQPTSEPTTPTNAHAEENNDNQADNTEHEFTNPFCTPVQEVAESSSRNIVARLEAVRIFVAYAAHKSFPIYSMDVQTAYLNGPLKEEVYVAQPDGFEMSLMGEMEFFLGLQIHQSPWGIFINQAMYALEILKKHGMEKGQSIAFSNADHAGCIDTRKSTSGGIQFLGDKLVSWMSKKQDCTTMSSTETKYVALSASCAQDSYKDGDGDASFQLKSDSLPHAHAQTTKTYYKHRDSRIKKAQELKDKDFLTL</sequence>
<dbReference type="Pfam" id="PF00665">
    <property type="entry name" value="rve"/>
    <property type="match status" value="1"/>
</dbReference>
<evidence type="ECO:0000256" key="9">
    <source>
        <dbReference type="ARBA" id="ARBA00022840"/>
    </source>
</evidence>
<keyword evidence="4" id="KW-0540">Nuclease</keyword>
<reference evidence="20" key="2">
    <citation type="submission" date="2022-01" db="EMBL/GenBank/DDBJ databases">
        <authorList>
            <person name="Yamashiro T."/>
            <person name="Shiraishi A."/>
            <person name="Satake H."/>
            <person name="Nakayama K."/>
        </authorList>
    </citation>
    <scope>NUCLEOTIDE SEQUENCE</scope>
</reference>
<dbReference type="Proteomes" id="UP001151760">
    <property type="component" value="Unassembled WGS sequence"/>
</dbReference>
<keyword evidence="10" id="KW-0460">Magnesium</keyword>
<name>A0ABQ5H5N2_9ASTR</name>
<feature type="coiled-coil region" evidence="17">
    <location>
        <begin position="339"/>
        <end position="380"/>
    </location>
</feature>
<feature type="region of interest" description="Disordered" evidence="18">
    <location>
        <begin position="1252"/>
        <end position="1291"/>
    </location>
</feature>
<evidence type="ECO:0000256" key="14">
    <source>
        <dbReference type="ARBA" id="ARBA00023113"/>
    </source>
</evidence>
<keyword evidence="11" id="KW-0229">DNA integration</keyword>
<dbReference type="SUPFAM" id="SSF53098">
    <property type="entry name" value="Ribonuclease H-like"/>
    <property type="match status" value="1"/>
</dbReference>
<accession>A0ABQ5H5N2</accession>
<dbReference type="Pfam" id="PF07727">
    <property type="entry name" value="RVT_2"/>
    <property type="match status" value="1"/>
</dbReference>
<evidence type="ECO:0000256" key="10">
    <source>
        <dbReference type="ARBA" id="ARBA00022842"/>
    </source>
</evidence>
<keyword evidence="5" id="KW-0479">Metal-binding</keyword>
<feature type="region of interest" description="Disordered" evidence="18">
    <location>
        <begin position="1312"/>
        <end position="1367"/>
    </location>
</feature>
<dbReference type="CDD" id="cd09272">
    <property type="entry name" value="RNase_HI_RT_Ty1"/>
    <property type="match status" value="1"/>
</dbReference>
<evidence type="ECO:0000259" key="19">
    <source>
        <dbReference type="PROSITE" id="PS50994"/>
    </source>
</evidence>
<dbReference type="InterPro" id="IPR013103">
    <property type="entry name" value="RVT_2"/>
</dbReference>
<protein>
    <submittedName>
        <fullName evidence="20">Retrovirus-related pol polyprotein from transposon TNT 1-94</fullName>
    </submittedName>
</protein>
<feature type="domain" description="Integrase catalytic" evidence="19">
    <location>
        <begin position="1010"/>
        <end position="1190"/>
    </location>
</feature>
<evidence type="ECO:0000256" key="18">
    <source>
        <dbReference type="SAM" id="MobiDB-lite"/>
    </source>
</evidence>
<evidence type="ECO:0000256" key="2">
    <source>
        <dbReference type="ARBA" id="ARBA00022612"/>
    </source>
</evidence>
<evidence type="ECO:0000256" key="11">
    <source>
        <dbReference type="ARBA" id="ARBA00022908"/>
    </source>
</evidence>
<keyword evidence="12" id="KW-0695">RNA-directed DNA polymerase</keyword>
<dbReference type="Pfam" id="PF22936">
    <property type="entry name" value="Pol_BBD"/>
    <property type="match status" value="1"/>
</dbReference>
<evidence type="ECO:0000256" key="5">
    <source>
        <dbReference type="ARBA" id="ARBA00022723"/>
    </source>
</evidence>
<dbReference type="PANTHER" id="PTHR42648:SF11">
    <property type="entry name" value="TRANSPOSON TY4-P GAG-POL POLYPROTEIN"/>
    <property type="match status" value="1"/>
</dbReference>
<evidence type="ECO:0000256" key="17">
    <source>
        <dbReference type="SAM" id="Coils"/>
    </source>
</evidence>
<dbReference type="InterPro" id="IPR054722">
    <property type="entry name" value="PolX-like_BBD"/>
</dbReference>
<keyword evidence="9" id="KW-0067">ATP-binding</keyword>